<dbReference type="AlphaFoldDB" id="A0A252F172"/>
<accession>A0A252F172</accession>
<gene>
    <name evidence="1" type="ORF">CBW42_12405</name>
</gene>
<dbReference type="RefSeq" id="WP_087022076.1">
    <property type="nucleotide sequence ID" value="NZ_CP178353.1"/>
</dbReference>
<dbReference type="OrthoDB" id="1774953at2"/>
<keyword evidence="2" id="KW-1185">Reference proteome</keyword>
<evidence type="ECO:0000313" key="1">
    <source>
        <dbReference type="EMBL" id="OUM19575.1"/>
    </source>
</evidence>
<comment type="caution">
    <text evidence="1">The sequence shown here is derived from an EMBL/GenBank/DDBJ whole genome shotgun (WGS) entry which is preliminary data.</text>
</comment>
<protein>
    <submittedName>
        <fullName evidence="1">Uncharacterized protein</fullName>
    </submittedName>
</protein>
<sequence>MYQYYNPHPKGSKTAKDCVKRAVCKVTGMDYMSVQRMLNRIKNEIGAEHFSCKSVGEELGRRSGWGRIIFDKWGDYSMMDGKTFCKEHPHGKYILKMPRHWVACVDGVLYDTWDCSDEGVCDAWVIEEAQ</sequence>
<name>A0A252F172_9FIRM</name>
<evidence type="ECO:0000313" key="2">
    <source>
        <dbReference type="Proteomes" id="UP000194903"/>
    </source>
</evidence>
<organism evidence="1 2">
    <name type="scientific">Butyricicoccus porcorum</name>
    <dbReference type="NCBI Taxonomy" id="1945634"/>
    <lineage>
        <taxon>Bacteria</taxon>
        <taxon>Bacillati</taxon>
        <taxon>Bacillota</taxon>
        <taxon>Clostridia</taxon>
        <taxon>Eubacteriales</taxon>
        <taxon>Butyricicoccaceae</taxon>
        <taxon>Butyricicoccus</taxon>
    </lineage>
</organism>
<reference evidence="1 2" key="1">
    <citation type="submission" date="2017-05" db="EMBL/GenBank/DDBJ databases">
        <title>Butyricicoccus porcorum sp. nov. a butyrate-producing bacterium from the swine intestinal tract.</title>
        <authorList>
            <person name="Trachsel J."/>
            <person name="Humphrey S."/>
            <person name="Allen H.K."/>
        </authorList>
    </citation>
    <scope>NUCLEOTIDE SEQUENCE [LARGE SCALE GENOMIC DNA]</scope>
    <source>
        <strain evidence="1">BB10</strain>
    </source>
</reference>
<dbReference type="Proteomes" id="UP000194903">
    <property type="component" value="Unassembled WGS sequence"/>
</dbReference>
<dbReference type="EMBL" id="NHOC01000014">
    <property type="protein sequence ID" value="OUM19575.1"/>
    <property type="molecule type" value="Genomic_DNA"/>
</dbReference>
<proteinExistence type="predicted"/>